<comment type="caution">
    <text evidence="1">The sequence shown here is derived from an EMBL/GenBank/DDBJ whole genome shotgun (WGS) entry which is preliminary data.</text>
</comment>
<dbReference type="EMBL" id="JAVDSB010000001">
    <property type="protein sequence ID" value="MDR6549058.1"/>
    <property type="molecule type" value="Genomic_DNA"/>
</dbReference>
<organism evidence="1 2">
    <name type="scientific">Paenibacillus qinlingensis</name>
    <dbReference type="NCBI Taxonomy" id="1837343"/>
    <lineage>
        <taxon>Bacteria</taxon>
        <taxon>Bacillati</taxon>
        <taxon>Bacillota</taxon>
        <taxon>Bacilli</taxon>
        <taxon>Bacillales</taxon>
        <taxon>Paenibacillaceae</taxon>
        <taxon>Paenibacillus</taxon>
    </lineage>
</organism>
<accession>A0ABU1NNS8</accession>
<proteinExistence type="predicted"/>
<protein>
    <submittedName>
        <fullName evidence="1">Uncharacterized protein</fullName>
    </submittedName>
</protein>
<gene>
    <name evidence="1" type="ORF">J2736_000241</name>
</gene>
<evidence type="ECO:0000313" key="1">
    <source>
        <dbReference type="EMBL" id="MDR6549058.1"/>
    </source>
</evidence>
<reference evidence="1 2" key="1">
    <citation type="submission" date="2023-07" db="EMBL/GenBank/DDBJ databases">
        <title>Sorghum-associated microbial communities from plants grown in Nebraska, USA.</title>
        <authorList>
            <person name="Schachtman D."/>
        </authorList>
    </citation>
    <scope>NUCLEOTIDE SEQUENCE [LARGE SCALE GENOMIC DNA]</scope>
    <source>
        <strain evidence="1 2">CC258</strain>
    </source>
</reference>
<sequence>MCFGIKGHLLVDSKSYAHFDPKYETLKYTRVNAHLKEYFQLNNICHRGNGQALTMHRKINPIHY</sequence>
<name>A0ABU1NNS8_9BACL</name>
<evidence type="ECO:0000313" key="2">
    <source>
        <dbReference type="Proteomes" id="UP001267290"/>
    </source>
</evidence>
<dbReference type="Proteomes" id="UP001267290">
    <property type="component" value="Unassembled WGS sequence"/>
</dbReference>
<keyword evidence="2" id="KW-1185">Reference proteome</keyword>